<feature type="region of interest" description="Disordered" evidence="6">
    <location>
        <begin position="1"/>
        <end position="76"/>
    </location>
</feature>
<evidence type="ECO:0000256" key="4">
    <source>
        <dbReference type="ARBA" id="ARBA00023163"/>
    </source>
</evidence>
<reference evidence="9" key="1">
    <citation type="journal article" date="2015" name="Genome Announc.">
        <title>Draft whole-genome sequence of the biocontrol agent Trichoderma harzianum T6776.</title>
        <authorList>
            <person name="Baroncelli R."/>
            <person name="Piaggeschi G."/>
            <person name="Fiorini L."/>
            <person name="Bertolini E."/>
            <person name="Zapparata A."/>
            <person name="Pe M.E."/>
            <person name="Sarrocco S."/>
            <person name="Vannacci G."/>
        </authorList>
    </citation>
    <scope>NUCLEOTIDE SEQUENCE [LARGE SCALE GENOMIC DNA]</scope>
    <source>
        <strain evidence="9">T6776</strain>
    </source>
</reference>
<evidence type="ECO:0000313" key="8">
    <source>
        <dbReference type="EMBL" id="KKO96956.1"/>
    </source>
</evidence>
<keyword evidence="2" id="KW-0479">Metal-binding</keyword>
<organism evidence="8 9">
    <name type="scientific">Trichoderma harzianum</name>
    <name type="common">Hypocrea lixii</name>
    <dbReference type="NCBI Taxonomy" id="5544"/>
    <lineage>
        <taxon>Eukaryota</taxon>
        <taxon>Fungi</taxon>
        <taxon>Dikarya</taxon>
        <taxon>Ascomycota</taxon>
        <taxon>Pezizomycotina</taxon>
        <taxon>Sordariomycetes</taxon>
        <taxon>Hypocreomycetidae</taxon>
        <taxon>Hypocreales</taxon>
        <taxon>Hypocreaceae</taxon>
        <taxon>Trichoderma</taxon>
    </lineage>
</organism>
<dbReference type="CDD" id="cd12148">
    <property type="entry name" value="fungal_TF_MHR"/>
    <property type="match status" value="1"/>
</dbReference>
<feature type="non-terminal residue" evidence="8">
    <location>
        <position position="1"/>
    </location>
</feature>
<dbReference type="AlphaFoldDB" id="A0A0F9Z8N3"/>
<sequence length="655" mass="73957">HTNGRNGRPARRATPRDSPDASPDAAISSHVLPASGSPLSKAREPSKGASQSLPPSRQFPPIATSDDGHNTPASATTFSQIMHPSHEIQPRREPAPSFEGMNPEAIVARVCEGLAISKDLYHYLMESYFNNMTTFTLFKPYKIEEKLSRMQSATEAEALVAAIFAFAARFHSSFSTPSRPTECPPHSHFAYIASKRLNEALEQLDDAVAPLWLLQAYILLTFYQLTQSVRSKSWRHLGVCIRLAYELDLHRVDFPSNQQADADNYSIDTEHWSILEEKRRAWWAIWEMDVLASAIRRLPMAINWGYNFTFLPVPDSCWFSDSPQKSCYLAVDPNLRWKHLQESGNLSPKAWYIVINSFVGNCQLLLSDYKLNTDSTTHMADVTILANCLYCTTNSLPSDLIYHGQALDFLTRRSPQDISCRQFHSDIYCIHIMKQLVQFMIFHHQIAAEAPWMAEFDANTLERGSENKISNHPLWSNYMKAAEDVITMVRNSSGEHYKYVNPFMINTLWIAAAAQIACRIFGPLSFNKQLAESNYELLSLNMDRSIIFWCGMDILKRRLTRVEALLKGLAARQGNDRSPIDLAGFMTSGMTASHQEAPVTDSSNVSDSITDPSMNSNMLSLMPLLDGSIEPHISIDYMDFFAGIEQFLPYDTYDS</sequence>
<keyword evidence="3" id="KW-0805">Transcription regulation</keyword>
<feature type="compositionally biased region" description="Low complexity" evidence="6">
    <location>
        <begin position="20"/>
        <end position="29"/>
    </location>
</feature>
<gene>
    <name evidence="8" type="ORF">THAR02_10936</name>
</gene>
<dbReference type="PANTHER" id="PTHR47338:SF10">
    <property type="entry name" value="TRANSCRIPTION FACTOR DOMAIN-CONTAINING PROTEIN-RELATED"/>
    <property type="match status" value="1"/>
</dbReference>
<dbReference type="GO" id="GO:0006351">
    <property type="term" value="P:DNA-templated transcription"/>
    <property type="evidence" value="ECO:0007669"/>
    <property type="project" value="InterPro"/>
</dbReference>
<dbReference type="Pfam" id="PF04082">
    <property type="entry name" value="Fungal_trans"/>
    <property type="match status" value="1"/>
</dbReference>
<comment type="subcellular location">
    <subcellularLocation>
        <location evidence="1">Nucleus</location>
    </subcellularLocation>
</comment>
<evidence type="ECO:0000256" key="2">
    <source>
        <dbReference type="ARBA" id="ARBA00022723"/>
    </source>
</evidence>
<dbReference type="GO" id="GO:0005634">
    <property type="term" value="C:nucleus"/>
    <property type="evidence" value="ECO:0007669"/>
    <property type="project" value="UniProtKB-SubCell"/>
</dbReference>
<name>A0A0F9Z8N3_TRIHA</name>
<evidence type="ECO:0000256" key="1">
    <source>
        <dbReference type="ARBA" id="ARBA00004123"/>
    </source>
</evidence>
<dbReference type="OrthoDB" id="3862662at2759"/>
<dbReference type="InterPro" id="IPR050815">
    <property type="entry name" value="TF_fung"/>
</dbReference>
<accession>A0A0F9Z8N3</accession>
<dbReference type="PANTHER" id="PTHR47338">
    <property type="entry name" value="ZN(II)2CYS6 TRANSCRIPTION FACTOR (EUROFUNG)-RELATED"/>
    <property type="match status" value="1"/>
</dbReference>
<feature type="domain" description="Xylanolytic transcriptional activator regulatory" evidence="7">
    <location>
        <begin position="233"/>
        <end position="318"/>
    </location>
</feature>
<dbReference type="GO" id="GO:0003677">
    <property type="term" value="F:DNA binding"/>
    <property type="evidence" value="ECO:0007669"/>
    <property type="project" value="InterPro"/>
</dbReference>
<dbReference type="GO" id="GO:0000981">
    <property type="term" value="F:DNA-binding transcription factor activity, RNA polymerase II-specific"/>
    <property type="evidence" value="ECO:0007669"/>
    <property type="project" value="InterPro"/>
</dbReference>
<dbReference type="InterPro" id="IPR007219">
    <property type="entry name" value="XnlR_reg_dom"/>
</dbReference>
<keyword evidence="4" id="KW-0804">Transcription</keyword>
<dbReference type="SMART" id="SM00906">
    <property type="entry name" value="Fungal_trans"/>
    <property type="match status" value="1"/>
</dbReference>
<evidence type="ECO:0000259" key="7">
    <source>
        <dbReference type="SMART" id="SM00906"/>
    </source>
</evidence>
<comment type="caution">
    <text evidence="8">The sequence shown here is derived from an EMBL/GenBank/DDBJ whole genome shotgun (WGS) entry which is preliminary data.</text>
</comment>
<evidence type="ECO:0000256" key="5">
    <source>
        <dbReference type="ARBA" id="ARBA00023242"/>
    </source>
</evidence>
<evidence type="ECO:0000256" key="3">
    <source>
        <dbReference type="ARBA" id="ARBA00023015"/>
    </source>
</evidence>
<dbReference type="Proteomes" id="UP000034112">
    <property type="component" value="Unassembled WGS sequence"/>
</dbReference>
<evidence type="ECO:0000313" key="9">
    <source>
        <dbReference type="Proteomes" id="UP000034112"/>
    </source>
</evidence>
<dbReference type="GO" id="GO:0008270">
    <property type="term" value="F:zinc ion binding"/>
    <property type="evidence" value="ECO:0007669"/>
    <property type="project" value="InterPro"/>
</dbReference>
<keyword evidence="5" id="KW-0539">Nucleus</keyword>
<proteinExistence type="predicted"/>
<dbReference type="EMBL" id="JOKZ01000677">
    <property type="protein sequence ID" value="KKO96956.1"/>
    <property type="molecule type" value="Genomic_DNA"/>
</dbReference>
<evidence type="ECO:0000256" key="6">
    <source>
        <dbReference type="SAM" id="MobiDB-lite"/>
    </source>
</evidence>
<dbReference type="OMA" id="DEERCWK"/>
<protein>
    <recommendedName>
        <fullName evidence="7">Xylanolytic transcriptional activator regulatory domain-containing protein</fullName>
    </recommendedName>
</protein>